<keyword evidence="3" id="KW-0274">FAD</keyword>
<dbReference type="GO" id="GO:0016614">
    <property type="term" value="F:oxidoreductase activity, acting on CH-OH group of donors"/>
    <property type="evidence" value="ECO:0007669"/>
    <property type="project" value="InterPro"/>
</dbReference>
<dbReference type="InterPro" id="IPR007867">
    <property type="entry name" value="GMC_OxRtase_C"/>
</dbReference>
<gene>
    <name evidence="5" type="ORF">F5891DRAFT_1207212</name>
</gene>
<dbReference type="Gene3D" id="3.50.50.60">
    <property type="entry name" value="FAD/NAD(P)-binding domain"/>
    <property type="match status" value="1"/>
</dbReference>
<evidence type="ECO:0000313" key="5">
    <source>
        <dbReference type="EMBL" id="KAG1904324.1"/>
    </source>
</evidence>
<evidence type="ECO:0000259" key="4">
    <source>
        <dbReference type="PROSITE" id="PS00624"/>
    </source>
</evidence>
<dbReference type="PROSITE" id="PS00624">
    <property type="entry name" value="GMC_OXRED_2"/>
    <property type="match status" value="1"/>
</dbReference>
<dbReference type="PIRSF" id="PIRSF000137">
    <property type="entry name" value="Alcohol_oxidase"/>
    <property type="match status" value="1"/>
</dbReference>
<dbReference type="PANTHER" id="PTHR11552">
    <property type="entry name" value="GLUCOSE-METHANOL-CHOLINE GMC OXIDOREDUCTASE"/>
    <property type="match status" value="1"/>
</dbReference>
<dbReference type="InterPro" id="IPR012132">
    <property type="entry name" value="GMC_OxRdtase"/>
</dbReference>
<reference evidence="5" key="1">
    <citation type="journal article" date="2020" name="New Phytol.">
        <title>Comparative genomics reveals dynamic genome evolution in host specialist ectomycorrhizal fungi.</title>
        <authorList>
            <person name="Lofgren L.A."/>
            <person name="Nguyen N.H."/>
            <person name="Vilgalys R."/>
            <person name="Ruytinx J."/>
            <person name="Liao H.L."/>
            <person name="Branco S."/>
            <person name="Kuo A."/>
            <person name="LaButti K."/>
            <person name="Lipzen A."/>
            <person name="Andreopoulos W."/>
            <person name="Pangilinan J."/>
            <person name="Riley R."/>
            <person name="Hundley H."/>
            <person name="Na H."/>
            <person name="Barry K."/>
            <person name="Grigoriev I.V."/>
            <person name="Stajich J.E."/>
            <person name="Kennedy P.G."/>
        </authorList>
    </citation>
    <scope>NUCLEOTIDE SEQUENCE</scope>
    <source>
        <strain evidence="5">FC203</strain>
    </source>
</reference>
<evidence type="ECO:0000256" key="1">
    <source>
        <dbReference type="ARBA" id="ARBA00001974"/>
    </source>
</evidence>
<dbReference type="SUPFAM" id="SSF54373">
    <property type="entry name" value="FAD-linked reductases, C-terminal domain"/>
    <property type="match status" value="1"/>
</dbReference>
<comment type="cofactor">
    <cofactor evidence="1 3">
        <name>FAD</name>
        <dbReference type="ChEBI" id="CHEBI:57692"/>
    </cofactor>
</comment>
<dbReference type="Proteomes" id="UP001195769">
    <property type="component" value="Unassembled WGS sequence"/>
</dbReference>
<feature type="binding site" evidence="3">
    <location>
        <begin position="127"/>
        <end position="130"/>
    </location>
    <ligand>
        <name>FAD</name>
        <dbReference type="ChEBI" id="CHEBI:57692"/>
    </ligand>
</feature>
<evidence type="ECO:0000256" key="2">
    <source>
        <dbReference type="ARBA" id="ARBA00010790"/>
    </source>
</evidence>
<dbReference type="InterPro" id="IPR036188">
    <property type="entry name" value="FAD/NAD-bd_sf"/>
</dbReference>
<sequence length="628" mass="69227">MGAKIGFASVKIKKWNLRGAIWKEPSILMSQPILLEFDIVFAGGGTTACVVAGRLAAYDPSLKILILEAGQHTLHKPIHVQPYQYPFNQAPTSTTVAFHIGNPSPRLNGRAPIVPSGRCVGGASCVNFMVYTRAPASDYDDWGVDGWESENLIPLMKKLETYEVQPDHPTHGYDGPIKVSSGGCKLGLADEFIQVGTTYHKRQYADDTNDLETCNTYSPWRKYIDGTTGRRSDAAHHYVYNQAHNPNLQVWDGKRVKRIIFEDKRAVGVEFSSDPVSCPDTDQSSSIVRASKLVVVSAGTFGSPAILERSGIGAEAILKRCGIEQLVNLPGVGENYKDHNLVFVPYLAADEAVTMDALWRGDSILQESLAEWNSSGKSLIAQNGFDSKIKWRPDDEELKAMDLTFQPRWKEFFQDRPDKAVAMFYVFAGYPQPLSSILPPRNYMTARYCTLYPVSVGSVHVDVTENGKERMDFTTGFLDNPSDIVPLNFGYKKTRELIRRMASYRGEVATGHPDFPEGSAAACRETSGSVDLNAPDIVYTTEDDEAIDRFHRDRMQTMCHSLGTCAMKPEADQGVVDARLNVYGVSNLKVADLSISPLIVGTNTYSTALLIGERAAMIIAEELGINGI</sequence>
<dbReference type="Pfam" id="PF00732">
    <property type="entry name" value="GMC_oxred_N"/>
    <property type="match status" value="1"/>
</dbReference>
<evidence type="ECO:0000313" key="6">
    <source>
        <dbReference type="Proteomes" id="UP001195769"/>
    </source>
</evidence>
<comment type="similarity">
    <text evidence="2">Belongs to the GMC oxidoreductase family.</text>
</comment>
<feature type="domain" description="Glucose-methanol-choline oxidoreductase N-terminal" evidence="4">
    <location>
        <begin position="299"/>
        <end position="313"/>
    </location>
</feature>
<dbReference type="EMBL" id="JABBWK010000010">
    <property type="protein sequence ID" value="KAG1904324.1"/>
    <property type="molecule type" value="Genomic_DNA"/>
</dbReference>
<dbReference type="GeneID" id="64663354"/>
<dbReference type="RefSeq" id="XP_041229899.1">
    <property type="nucleotide sequence ID" value="XM_041369056.1"/>
</dbReference>
<feature type="binding site" evidence="3">
    <location>
        <begin position="46"/>
        <end position="47"/>
    </location>
    <ligand>
        <name>FAD</name>
        <dbReference type="ChEBI" id="CHEBI:57692"/>
    </ligand>
</feature>
<keyword evidence="6" id="KW-1185">Reference proteome</keyword>
<proteinExistence type="inferred from homology"/>
<evidence type="ECO:0000256" key="3">
    <source>
        <dbReference type="PIRSR" id="PIRSR000137-2"/>
    </source>
</evidence>
<feature type="binding site" evidence="3">
    <location>
        <position position="256"/>
    </location>
    <ligand>
        <name>FAD</name>
        <dbReference type="ChEBI" id="CHEBI:57692"/>
    </ligand>
</feature>
<comment type="caution">
    <text evidence="5">The sequence shown here is derived from an EMBL/GenBank/DDBJ whole genome shotgun (WGS) entry which is preliminary data.</text>
</comment>
<protein>
    <submittedName>
        <fullName evidence="5">GMC oxidoreductase-domain-containing protein</fullName>
    </submittedName>
</protein>
<dbReference type="SUPFAM" id="SSF51905">
    <property type="entry name" value="FAD/NAD(P)-binding domain"/>
    <property type="match status" value="1"/>
</dbReference>
<dbReference type="Gene3D" id="3.30.560.10">
    <property type="entry name" value="Glucose Oxidase, domain 3"/>
    <property type="match status" value="1"/>
</dbReference>
<name>A0AAD4EG09_9AGAM</name>
<dbReference type="PANTHER" id="PTHR11552:SF78">
    <property type="entry name" value="GLUCOSE-METHANOL-CHOLINE OXIDOREDUCTASE N-TERMINAL DOMAIN-CONTAINING PROTEIN"/>
    <property type="match status" value="1"/>
</dbReference>
<dbReference type="InterPro" id="IPR000172">
    <property type="entry name" value="GMC_OxRdtase_N"/>
</dbReference>
<organism evidence="5 6">
    <name type="scientific">Suillus fuscotomentosus</name>
    <dbReference type="NCBI Taxonomy" id="1912939"/>
    <lineage>
        <taxon>Eukaryota</taxon>
        <taxon>Fungi</taxon>
        <taxon>Dikarya</taxon>
        <taxon>Basidiomycota</taxon>
        <taxon>Agaricomycotina</taxon>
        <taxon>Agaricomycetes</taxon>
        <taxon>Agaricomycetidae</taxon>
        <taxon>Boletales</taxon>
        <taxon>Suillineae</taxon>
        <taxon>Suillaceae</taxon>
        <taxon>Suillus</taxon>
    </lineage>
</organism>
<dbReference type="Pfam" id="PF05199">
    <property type="entry name" value="GMC_oxred_C"/>
    <property type="match status" value="1"/>
</dbReference>
<dbReference type="GO" id="GO:0050660">
    <property type="term" value="F:flavin adenine dinucleotide binding"/>
    <property type="evidence" value="ECO:0007669"/>
    <property type="project" value="InterPro"/>
</dbReference>
<keyword evidence="3" id="KW-0285">Flavoprotein</keyword>
<dbReference type="AlphaFoldDB" id="A0AAD4EG09"/>
<accession>A0AAD4EG09</accession>